<dbReference type="RefSeq" id="WP_075075384.1">
    <property type="nucleotide sequence ID" value="NZ_DF967973.1"/>
</dbReference>
<dbReference type="AlphaFoldDB" id="A0A0K8MZC7"/>
<feature type="transmembrane region" description="Helical" evidence="1">
    <location>
        <begin position="257"/>
        <end position="278"/>
    </location>
</feature>
<feature type="transmembrane region" description="Helical" evidence="1">
    <location>
        <begin position="145"/>
        <end position="164"/>
    </location>
</feature>
<evidence type="ECO:0000313" key="3">
    <source>
        <dbReference type="Proteomes" id="UP000055060"/>
    </source>
</evidence>
<sequence>MNASRWLEGLGSLYRGLLRLYPAPFQQRFGAEMTQVFDTLCRQEYTAAGADGALQLGLLALADGLHSVVQQWWIRIFQRRPAMEITSSDLHSGVSPLSPFQAGLAGLPFAAFGLANIVERLLPFPVIAAPPGLLGLAQIVLRSPYLWFGIFCLIGLGIGLAKGFPRWTASYLGWSVLFCWWWSNLAANAERWDEKVWRALPGVVLLAMLLLAVLLRRSWRPLRDILRSLWQDWTLASFAVFTFFAFIFVVYDENHHPLLLLFIGTSALIASAGVWAYFRLKSSIPRVLALAASLLVMAVLSTWSYATWDYRAYYNLPAGPTVEWQTVWTTLVVAAVMLVPALAAWLRRRAHRAAPG</sequence>
<keyword evidence="3" id="KW-1185">Reference proteome</keyword>
<feature type="transmembrane region" description="Helical" evidence="1">
    <location>
        <begin position="326"/>
        <end position="346"/>
    </location>
</feature>
<accession>A0A0K8MZC7</accession>
<organism evidence="2">
    <name type="scientific">Longilinea arvoryzae</name>
    <dbReference type="NCBI Taxonomy" id="360412"/>
    <lineage>
        <taxon>Bacteria</taxon>
        <taxon>Bacillati</taxon>
        <taxon>Chloroflexota</taxon>
        <taxon>Anaerolineae</taxon>
        <taxon>Anaerolineales</taxon>
        <taxon>Anaerolineaceae</taxon>
        <taxon>Longilinea</taxon>
    </lineage>
</organism>
<reference evidence="2" key="1">
    <citation type="submission" date="2015-07" db="EMBL/GenBank/DDBJ databases">
        <title>Draft Genome Sequences of Anaerolinea thermolimosa IMO-1, Bellilinea caldifistulae GOMI-1, Leptolinea tardivitalis YMTK-2, Levilinea saccharolytica KIBI-1,Longilinea arvoryzae KOME-1, Previously Described as Members of the Anaerolineaceae (Chloroflexi).</title>
        <authorList>
            <person name="Sekiguchi Y."/>
            <person name="Ohashi A."/>
            <person name="Matsuura N."/>
            <person name="Tourlousse M.D."/>
        </authorList>
    </citation>
    <scope>NUCLEOTIDE SEQUENCE [LARGE SCALE GENOMIC DNA]</scope>
    <source>
        <strain evidence="2">KOME-1</strain>
    </source>
</reference>
<evidence type="ECO:0000313" key="2">
    <source>
        <dbReference type="EMBL" id="GAP15987.1"/>
    </source>
</evidence>
<name>A0A0K8MZC7_9CHLR</name>
<feature type="transmembrane region" description="Helical" evidence="1">
    <location>
        <begin position="287"/>
        <end position="306"/>
    </location>
</feature>
<keyword evidence="1" id="KW-0812">Transmembrane</keyword>
<feature type="transmembrane region" description="Helical" evidence="1">
    <location>
        <begin position="229"/>
        <end position="251"/>
    </location>
</feature>
<keyword evidence="1" id="KW-1133">Transmembrane helix</keyword>
<evidence type="ECO:0000256" key="1">
    <source>
        <dbReference type="SAM" id="Phobius"/>
    </source>
</evidence>
<dbReference type="Proteomes" id="UP000055060">
    <property type="component" value="Unassembled WGS sequence"/>
</dbReference>
<keyword evidence="1" id="KW-0472">Membrane</keyword>
<feature type="transmembrane region" description="Helical" evidence="1">
    <location>
        <begin position="199"/>
        <end position="217"/>
    </location>
</feature>
<gene>
    <name evidence="2" type="ORF">LARV_03782</name>
</gene>
<protein>
    <submittedName>
        <fullName evidence="2">Uncharacterized protein</fullName>
    </submittedName>
</protein>
<dbReference type="EMBL" id="DF967973">
    <property type="protein sequence ID" value="GAP15987.1"/>
    <property type="molecule type" value="Genomic_DNA"/>
</dbReference>
<proteinExistence type="predicted"/>
<feature type="transmembrane region" description="Helical" evidence="1">
    <location>
        <begin position="171"/>
        <end position="187"/>
    </location>
</feature>